<dbReference type="Proteomes" id="UP000239494">
    <property type="component" value="Unassembled WGS sequence"/>
</dbReference>
<evidence type="ECO:0000313" key="2">
    <source>
        <dbReference type="Proteomes" id="UP000239494"/>
    </source>
</evidence>
<protein>
    <submittedName>
        <fullName evidence="1">Uncharacterized protein</fullName>
    </submittedName>
</protein>
<dbReference type="EMBL" id="PVTF01000003">
    <property type="protein sequence ID" value="PRY43304.1"/>
    <property type="molecule type" value="Genomic_DNA"/>
</dbReference>
<proteinExistence type="predicted"/>
<dbReference type="RefSeq" id="WP_106186907.1">
    <property type="nucleotide sequence ID" value="NZ_PVTF01000003.1"/>
</dbReference>
<comment type="caution">
    <text evidence="1">The sequence shown here is derived from an EMBL/GenBank/DDBJ whole genome shotgun (WGS) entry which is preliminary data.</text>
</comment>
<gene>
    <name evidence="1" type="ORF">CLV43_10344</name>
</gene>
<accession>A0A2T0TCD8</accession>
<name>A0A2T0TCD8_9PSEU</name>
<evidence type="ECO:0000313" key="1">
    <source>
        <dbReference type="EMBL" id="PRY43304.1"/>
    </source>
</evidence>
<organism evidence="1 2">
    <name type="scientific">Umezawaea tangerina</name>
    <dbReference type="NCBI Taxonomy" id="84725"/>
    <lineage>
        <taxon>Bacteria</taxon>
        <taxon>Bacillati</taxon>
        <taxon>Actinomycetota</taxon>
        <taxon>Actinomycetes</taxon>
        <taxon>Pseudonocardiales</taxon>
        <taxon>Pseudonocardiaceae</taxon>
        <taxon>Umezawaea</taxon>
    </lineage>
</organism>
<sequence length="71" mass="7370">MSLLNTLNAYRGARLILAALLLMCAALAVVVTTPLAVAAVLGDRAVTGLNDAARQVPTGPEPTCLRRHTTT</sequence>
<dbReference type="AlphaFoldDB" id="A0A2T0TCD8"/>
<reference evidence="1 2" key="1">
    <citation type="submission" date="2018-03" db="EMBL/GenBank/DDBJ databases">
        <title>Genomic Encyclopedia of Archaeal and Bacterial Type Strains, Phase II (KMG-II): from individual species to whole genera.</title>
        <authorList>
            <person name="Goeker M."/>
        </authorList>
    </citation>
    <scope>NUCLEOTIDE SEQUENCE [LARGE SCALE GENOMIC DNA]</scope>
    <source>
        <strain evidence="1 2">DSM 44720</strain>
    </source>
</reference>
<keyword evidence="2" id="KW-1185">Reference proteome</keyword>